<dbReference type="CDD" id="cd14978">
    <property type="entry name" value="7tmA_FMRFamide_R-like"/>
    <property type="match status" value="1"/>
</dbReference>
<feature type="transmembrane region" description="Helical" evidence="5">
    <location>
        <begin position="198"/>
        <end position="222"/>
    </location>
</feature>
<gene>
    <name evidence="7" type="ORF">SNE40_021807</name>
</gene>
<feature type="transmembrane region" description="Helical" evidence="5">
    <location>
        <begin position="149"/>
        <end position="169"/>
    </location>
</feature>
<proteinExistence type="predicted"/>
<dbReference type="InterPro" id="IPR017452">
    <property type="entry name" value="GPCR_Rhodpsn_7TM"/>
</dbReference>
<accession>A0AAN8G8F6</accession>
<feature type="domain" description="G-protein coupled receptors family 1 profile" evidence="6">
    <location>
        <begin position="48"/>
        <end position="316"/>
    </location>
</feature>
<dbReference type="Pfam" id="PF00001">
    <property type="entry name" value="7tm_1"/>
    <property type="match status" value="1"/>
</dbReference>
<name>A0AAN8G8F6_PATCE</name>
<evidence type="ECO:0000259" key="6">
    <source>
        <dbReference type="PROSITE" id="PS50262"/>
    </source>
</evidence>
<evidence type="ECO:0000256" key="1">
    <source>
        <dbReference type="ARBA" id="ARBA00004370"/>
    </source>
</evidence>
<dbReference type="Gene3D" id="1.20.1070.10">
    <property type="entry name" value="Rhodopsin 7-helix transmembrane proteins"/>
    <property type="match status" value="1"/>
</dbReference>
<reference evidence="7 8" key="1">
    <citation type="submission" date="2024-01" db="EMBL/GenBank/DDBJ databases">
        <title>The genome of the rayed Mediterranean limpet Patella caerulea (Linnaeus, 1758).</title>
        <authorList>
            <person name="Anh-Thu Weber A."/>
            <person name="Halstead-Nussloch G."/>
        </authorList>
    </citation>
    <scope>NUCLEOTIDE SEQUENCE [LARGE SCALE GENOMIC DNA]</scope>
    <source>
        <strain evidence="7">AATW-2023a</strain>
        <tissue evidence="7">Whole specimen</tissue>
    </source>
</reference>
<feature type="transmembrane region" description="Helical" evidence="5">
    <location>
        <begin position="68"/>
        <end position="89"/>
    </location>
</feature>
<evidence type="ECO:0000313" key="7">
    <source>
        <dbReference type="EMBL" id="KAK6167878.1"/>
    </source>
</evidence>
<comment type="caution">
    <text evidence="7">The sequence shown here is derived from an EMBL/GenBank/DDBJ whole genome shotgun (WGS) entry which is preliminary data.</text>
</comment>
<dbReference type="PANTHER" id="PTHR46641:SF22">
    <property type="entry name" value="PROCTOLIN RECEPTOR, ISOFORM A"/>
    <property type="match status" value="1"/>
</dbReference>
<dbReference type="SUPFAM" id="SSF81321">
    <property type="entry name" value="Family A G protein-coupled receptor-like"/>
    <property type="match status" value="1"/>
</dbReference>
<sequence>MESNFTEVLTMTDNSTMAMPGVPESLETTRYIVQKILVPFVAAIGLLGNSLNVLVLRHSFMKGISTNFYLFILCLADIFYLILSLSLSFKHCSDTDQHISAFYFIVYARPLTDLSGNIAVWITVAFTIERYIGVRLPMKGKIWCTVRKAKIVSFVIFVFCLVNTFPEFFEMEIITNQYGRHRCEYTTFAQHSNYQIGYYWWFVTIFTFVPFSCLFLFNGLLIRSLLEAKKSRKQLLKWESKQASLKYKREQHKVTLMLVTIVIIFLLCQLPWTILLLYRTYLSERDLPEPINDIRIAGNVCNLLVQLNASVNFYLYSFFSKKFRKTLKRIFCVWKSDMEQTTIV</sequence>
<dbReference type="Proteomes" id="UP001347796">
    <property type="component" value="Unassembled WGS sequence"/>
</dbReference>
<dbReference type="GO" id="GO:0004930">
    <property type="term" value="F:G protein-coupled receptor activity"/>
    <property type="evidence" value="ECO:0007669"/>
    <property type="project" value="InterPro"/>
</dbReference>
<feature type="transmembrane region" description="Helical" evidence="5">
    <location>
        <begin position="36"/>
        <end position="56"/>
    </location>
</feature>
<evidence type="ECO:0000256" key="5">
    <source>
        <dbReference type="SAM" id="Phobius"/>
    </source>
</evidence>
<feature type="transmembrane region" description="Helical" evidence="5">
    <location>
        <begin position="296"/>
        <end position="319"/>
    </location>
</feature>
<keyword evidence="4 5" id="KW-0472">Membrane</keyword>
<comment type="subcellular location">
    <subcellularLocation>
        <location evidence="1">Membrane</location>
    </subcellularLocation>
</comment>
<evidence type="ECO:0000256" key="3">
    <source>
        <dbReference type="ARBA" id="ARBA00022989"/>
    </source>
</evidence>
<feature type="transmembrane region" description="Helical" evidence="5">
    <location>
        <begin position="254"/>
        <end position="276"/>
    </location>
</feature>
<dbReference type="GO" id="GO:0016020">
    <property type="term" value="C:membrane"/>
    <property type="evidence" value="ECO:0007669"/>
    <property type="project" value="UniProtKB-SubCell"/>
</dbReference>
<keyword evidence="8" id="KW-1185">Reference proteome</keyword>
<keyword evidence="3 5" id="KW-1133">Transmembrane helix</keyword>
<evidence type="ECO:0000256" key="2">
    <source>
        <dbReference type="ARBA" id="ARBA00022692"/>
    </source>
</evidence>
<dbReference type="PROSITE" id="PS50262">
    <property type="entry name" value="G_PROTEIN_RECEP_F1_2"/>
    <property type="match status" value="1"/>
</dbReference>
<dbReference type="PANTHER" id="PTHR46641">
    <property type="entry name" value="FMRFAMIDE RECEPTOR-RELATED"/>
    <property type="match status" value="1"/>
</dbReference>
<organism evidence="7 8">
    <name type="scientific">Patella caerulea</name>
    <name type="common">Rayed Mediterranean limpet</name>
    <dbReference type="NCBI Taxonomy" id="87958"/>
    <lineage>
        <taxon>Eukaryota</taxon>
        <taxon>Metazoa</taxon>
        <taxon>Spiralia</taxon>
        <taxon>Lophotrochozoa</taxon>
        <taxon>Mollusca</taxon>
        <taxon>Gastropoda</taxon>
        <taxon>Patellogastropoda</taxon>
        <taxon>Patelloidea</taxon>
        <taxon>Patellidae</taxon>
        <taxon>Patella</taxon>
    </lineage>
</organism>
<evidence type="ECO:0000313" key="8">
    <source>
        <dbReference type="Proteomes" id="UP001347796"/>
    </source>
</evidence>
<dbReference type="PRINTS" id="PR00237">
    <property type="entry name" value="GPCRRHODOPSN"/>
</dbReference>
<dbReference type="AlphaFoldDB" id="A0AAN8G8F6"/>
<dbReference type="EMBL" id="JAZGQO010000018">
    <property type="protein sequence ID" value="KAK6167878.1"/>
    <property type="molecule type" value="Genomic_DNA"/>
</dbReference>
<dbReference type="InterPro" id="IPR052954">
    <property type="entry name" value="GPCR-Ligand_Int"/>
</dbReference>
<keyword evidence="2 5" id="KW-0812">Transmembrane</keyword>
<dbReference type="InterPro" id="IPR000276">
    <property type="entry name" value="GPCR_Rhodpsn"/>
</dbReference>
<evidence type="ECO:0000256" key="4">
    <source>
        <dbReference type="ARBA" id="ARBA00023136"/>
    </source>
</evidence>
<protein>
    <recommendedName>
        <fullName evidence="6">G-protein coupled receptors family 1 profile domain-containing protein</fullName>
    </recommendedName>
</protein>
<feature type="transmembrane region" description="Helical" evidence="5">
    <location>
        <begin position="101"/>
        <end position="128"/>
    </location>
</feature>